<sequence>MSSRISDPGAKTRRAAEDAALEAAARDMAAARARQEYGDKGYCFRVHRIADTRYFRAYIAHQTGKPGQLVGKTVTLQVDGWEGWFSSGLSRLA</sequence>
<dbReference type="RefSeq" id="WP_211868332.1">
    <property type="nucleotide sequence ID" value="NZ_JAAEDI010000009.1"/>
</dbReference>
<name>A0ABS5EH31_9PROT</name>
<gene>
    <name evidence="1" type="ORF">GXW78_09830</name>
</gene>
<keyword evidence="2" id="KW-1185">Reference proteome</keyword>
<comment type="caution">
    <text evidence="1">The sequence shown here is derived from an EMBL/GenBank/DDBJ whole genome shotgun (WGS) entry which is preliminary data.</text>
</comment>
<dbReference type="Proteomes" id="UP000698752">
    <property type="component" value="Unassembled WGS sequence"/>
</dbReference>
<protein>
    <submittedName>
        <fullName evidence="1">Uncharacterized protein</fullName>
    </submittedName>
</protein>
<evidence type="ECO:0000313" key="2">
    <source>
        <dbReference type="Proteomes" id="UP000698752"/>
    </source>
</evidence>
<dbReference type="EMBL" id="JAAEDI010000009">
    <property type="protein sequence ID" value="MBR0649962.1"/>
    <property type="molecule type" value="Genomic_DNA"/>
</dbReference>
<evidence type="ECO:0000313" key="1">
    <source>
        <dbReference type="EMBL" id="MBR0649962.1"/>
    </source>
</evidence>
<reference evidence="2" key="1">
    <citation type="journal article" date="2021" name="Syst. Appl. Microbiol.">
        <title>Roseomonas hellenica sp. nov., isolated from roots of wild-growing Alkanna tinctoria.</title>
        <authorList>
            <person name="Rat A."/>
            <person name="Naranjo H.D."/>
            <person name="Lebbe L."/>
            <person name="Cnockaert M."/>
            <person name="Krigas N."/>
            <person name="Grigoriadou K."/>
            <person name="Maloupa E."/>
            <person name="Willems A."/>
        </authorList>
    </citation>
    <scope>NUCLEOTIDE SEQUENCE [LARGE SCALE GENOMIC DNA]</scope>
    <source>
        <strain evidence="2">LMG 31159</strain>
    </source>
</reference>
<accession>A0ABS5EH31</accession>
<proteinExistence type="predicted"/>
<organism evidence="1 2">
    <name type="scientific">Neoroseomonas terrae</name>
    <dbReference type="NCBI Taxonomy" id="424799"/>
    <lineage>
        <taxon>Bacteria</taxon>
        <taxon>Pseudomonadati</taxon>
        <taxon>Pseudomonadota</taxon>
        <taxon>Alphaproteobacteria</taxon>
        <taxon>Acetobacterales</taxon>
        <taxon>Acetobacteraceae</taxon>
        <taxon>Neoroseomonas</taxon>
    </lineage>
</organism>